<dbReference type="SUPFAM" id="SSF81321">
    <property type="entry name" value="Family A G protein-coupled receptor-like"/>
    <property type="match status" value="1"/>
</dbReference>
<reference evidence="7 9" key="2">
    <citation type="journal article" date="2013" name="Nature">
        <title>Insights into bilaterian evolution from three spiralian genomes.</title>
        <authorList>
            <person name="Simakov O."/>
            <person name="Marletaz F."/>
            <person name="Cho S.J."/>
            <person name="Edsinger-Gonzales E."/>
            <person name="Havlak P."/>
            <person name="Hellsten U."/>
            <person name="Kuo D.H."/>
            <person name="Larsson T."/>
            <person name="Lv J."/>
            <person name="Arendt D."/>
            <person name="Savage R."/>
            <person name="Osoegawa K."/>
            <person name="de Jong P."/>
            <person name="Grimwood J."/>
            <person name="Chapman J.A."/>
            <person name="Shapiro H."/>
            <person name="Aerts A."/>
            <person name="Otillar R.P."/>
            <person name="Terry A.Y."/>
            <person name="Boore J.L."/>
            <person name="Grigoriev I.V."/>
            <person name="Lindberg D.R."/>
            <person name="Seaver E.C."/>
            <person name="Weisblat D.A."/>
            <person name="Putnam N.H."/>
            <person name="Rokhsar D.S."/>
        </authorList>
    </citation>
    <scope>NUCLEOTIDE SEQUENCE</scope>
    <source>
        <strain evidence="7 9">I ESC-2004</strain>
    </source>
</reference>
<evidence type="ECO:0000256" key="4">
    <source>
        <dbReference type="ARBA" id="ARBA00023136"/>
    </source>
</evidence>
<accession>R7TAD6</accession>
<dbReference type="InterPro" id="IPR052954">
    <property type="entry name" value="GPCR-Ligand_Int"/>
</dbReference>
<evidence type="ECO:0000313" key="9">
    <source>
        <dbReference type="Proteomes" id="UP000014760"/>
    </source>
</evidence>
<gene>
    <name evidence="7" type="ORF">CAPTEDRAFT_202830</name>
</gene>
<proteinExistence type="predicted"/>
<dbReference type="GO" id="GO:0016020">
    <property type="term" value="C:membrane"/>
    <property type="evidence" value="ECO:0007669"/>
    <property type="project" value="UniProtKB-SubCell"/>
</dbReference>
<protein>
    <recommendedName>
        <fullName evidence="6">G-protein coupled receptors family 1 profile domain-containing protein</fullName>
    </recommendedName>
</protein>
<reference evidence="8" key="3">
    <citation type="submission" date="2015-06" db="UniProtKB">
        <authorList>
            <consortium name="EnsemblMetazoa"/>
        </authorList>
    </citation>
    <scope>IDENTIFICATION</scope>
</reference>
<reference evidence="9" key="1">
    <citation type="submission" date="2012-12" db="EMBL/GenBank/DDBJ databases">
        <authorList>
            <person name="Hellsten U."/>
            <person name="Grimwood J."/>
            <person name="Chapman J.A."/>
            <person name="Shapiro H."/>
            <person name="Aerts A."/>
            <person name="Otillar R.P."/>
            <person name="Terry A.Y."/>
            <person name="Boore J.L."/>
            <person name="Simakov O."/>
            <person name="Marletaz F."/>
            <person name="Cho S.-J."/>
            <person name="Edsinger-Gonzales E."/>
            <person name="Havlak P."/>
            <person name="Kuo D.-H."/>
            <person name="Larsson T."/>
            <person name="Lv J."/>
            <person name="Arendt D."/>
            <person name="Savage R."/>
            <person name="Osoegawa K."/>
            <person name="de Jong P."/>
            <person name="Lindberg D.R."/>
            <person name="Seaver E.C."/>
            <person name="Weisblat D.A."/>
            <person name="Putnam N.H."/>
            <person name="Grigoriev I.V."/>
            <person name="Rokhsar D.S."/>
        </authorList>
    </citation>
    <scope>NUCLEOTIDE SEQUENCE</scope>
    <source>
        <strain evidence="9">I ESC-2004</strain>
    </source>
</reference>
<dbReference type="PANTHER" id="PTHR46641">
    <property type="entry name" value="FMRFAMIDE RECEPTOR-RELATED"/>
    <property type="match status" value="1"/>
</dbReference>
<feature type="transmembrane region" description="Helical" evidence="5">
    <location>
        <begin position="219"/>
        <end position="241"/>
    </location>
</feature>
<dbReference type="PROSITE" id="PS50262">
    <property type="entry name" value="G_PROTEIN_RECEP_F1_2"/>
    <property type="match status" value="1"/>
</dbReference>
<dbReference type="Gene3D" id="1.20.1070.10">
    <property type="entry name" value="Rhodopsin 7-helix transmembrane proteins"/>
    <property type="match status" value="1"/>
</dbReference>
<keyword evidence="4 5" id="KW-0472">Membrane</keyword>
<dbReference type="PANTHER" id="PTHR46641:SF2">
    <property type="entry name" value="FMRFAMIDE RECEPTOR"/>
    <property type="match status" value="1"/>
</dbReference>
<feature type="transmembrane region" description="Helical" evidence="5">
    <location>
        <begin position="43"/>
        <end position="70"/>
    </location>
</feature>
<dbReference type="InterPro" id="IPR017452">
    <property type="entry name" value="GPCR_Rhodpsn_7TM"/>
</dbReference>
<evidence type="ECO:0000256" key="5">
    <source>
        <dbReference type="SAM" id="Phobius"/>
    </source>
</evidence>
<evidence type="ECO:0000256" key="1">
    <source>
        <dbReference type="ARBA" id="ARBA00004370"/>
    </source>
</evidence>
<dbReference type="AlphaFoldDB" id="R7TAD6"/>
<feature type="transmembrane region" description="Helical" evidence="5">
    <location>
        <begin position="124"/>
        <end position="147"/>
    </location>
</feature>
<name>R7TAD6_CAPTE</name>
<keyword evidence="3 5" id="KW-1133">Transmembrane helix</keyword>
<feature type="transmembrane region" description="Helical" evidence="5">
    <location>
        <begin position="303"/>
        <end position="328"/>
    </location>
</feature>
<evidence type="ECO:0000313" key="8">
    <source>
        <dbReference type="EnsemblMetazoa" id="CapteP202830"/>
    </source>
</evidence>
<evidence type="ECO:0000313" key="7">
    <source>
        <dbReference type="EMBL" id="ELT87979.1"/>
    </source>
</evidence>
<dbReference type="GO" id="GO:0004930">
    <property type="term" value="F:G protein-coupled receptor activity"/>
    <property type="evidence" value="ECO:0007669"/>
    <property type="project" value="InterPro"/>
</dbReference>
<dbReference type="InterPro" id="IPR000276">
    <property type="entry name" value="GPCR_Rhodpsn"/>
</dbReference>
<organism evidence="7">
    <name type="scientific">Capitella teleta</name>
    <name type="common">Polychaete worm</name>
    <dbReference type="NCBI Taxonomy" id="283909"/>
    <lineage>
        <taxon>Eukaryota</taxon>
        <taxon>Metazoa</taxon>
        <taxon>Spiralia</taxon>
        <taxon>Lophotrochozoa</taxon>
        <taxon>Annelida</taxon>
        <taxon>Polychaeta</taxon>
        <taxon>Sedentaria</taxon>
        <taxon>Scolecida</taxon>
        <taxon>Capitellidae</taxon>
        <taxon>Capitella</taxon>
    </lineage>
</organism>
<feature type="domain" description="G-protein coupled receptors family 1 profile" evidence="6">
    <location>
        <begin position="63"/>
        <end position="325"/>
    </location>
</feature>
<dbReference type="EMBL" id="AMQN01015573">
    <property type="status" value="NOT_ANNOTATED_CDS"/>
    <property type="molecule type" value="Genomic_DNA"/>
</dbReference>
<evidence type="ECO:0000256" key="3">
    <source>
        <dbReference type="ARBA" id="ARBA00022989"/>
    </source>
</evidence>
<comment type="subcellular location">
    <subcellularLocation>
        <location evidence="1">Membrane</location>
    </subcellularLocation>
</comment>
<dbReference type="HOGENOM" id="CLU_009579_24_7_1"/>
<dbReference type="Proteomes" id="UP000014760">
    <property type="component" value="Unassembled WGS sequence"/>
</dbReference>
<feature type="transmembrane region" description="Helical" evidence="5">
    <location>
        <begin position="82"/>
        <end position="104"/>
    </location>
</feature>
<sequence length="372" mass="41392">MQDSTAMQLSTASAQTSDMENSLSGHDPWTGSPLSQHDYTCHWYYIIINSITVALVCCIGIPANVLTGLVLSKRKKKSPTMVLICTLAALDILSLIGQGVASILKIVATTTDDVILKANVRIFYHYLGAYGATLMTATINLTALIMWCRYKAITSKHVIREQRKTWKLMSPLAIGIAVIYQLPRFFELKYIATTSQGIFIFQRNSFSVSPLYENVYKSFLNFTLFLYVPITLMTVMAFKATRALRSKCQKGPMTLAEINQRQITVSLIGVVGLSVVCYCLAPVRNILLYFYRDPSDVVCGGVVFYVTPVLVLLIVVNCSLNFFIYTWCTERFRRQVARLLCQSKRAAVSPHATDIFSTNSTAHVGPVLPSVA</sequence>
<feature type="transmembrane region" description="Helical" evidence="5">
    <location>
        <begin position="262"/>
        <end position="283"/>
    </location>
</feature>
<dbReference type="EnsemblMetazoa" id="CapteT202830">
    <property type="protein sequence ID" value="CapteP202830"/>
    <property type="gene ID" value="CapteG202830"/>
</dbReference>
<feature type="transmembrane region" description="Helical" evidence="5">
    <location>
        <begin position="168"/>
        <end position="186"/>
    </location>
</feature>
<keyword evidence="2 5" id="KW-0812">Transmembrane</keyword>
<dbReference type="EMBL" id="KB312031">
    <property type="protein sequence ID" value="ELT87979.1"/>
    <property type="molecule type" value="Genomic_DNA"/>
</dbReference>
<evidence type="ECO:0000259" key="6">
    <source>
        <dbReference type="PROSITE" id="PS50262"/>
    </source>
</evidence>
<dbReference type="Pfam" id="PF00001">
    <property type="entry name" value="7tm_1"/>
    <property type="match status" value="1"/>
</dbReference>
<evidence type="ECO:0000256" key="2">
    <source>
        <dbReference type="ARBA" id="ARBA00022692"/>
    </source>
</evidence>
<keyword evidence="9" id="KW-1185">Reference proteome</keyword>